<dbReference type="PRINTS" id="PR00385">
    <property type="entry name" value="P450"/>
</dbReference>
<feature type="region of interest" description="Disordered" evidence="7">
    <location>
        <begin position="142"/>
        <end position="165"/>
    </location>
</feature>
<feature type="binding site" description="axial binding residue" evidence="5">
    <location>
        <position position="94"/>
    </location>
    <ligand>
        <name>heme</name>
        <dbReference type="ChEBI" id="CHEBI:30413"/>
    </ligand>
    <ligandPart>
        <name>Fe</name>
        <dbReference type="ChEBI" id="CHEBI:18248"/>
    </ligandPart>
</feature>
<evidence type="ECO:0000256" key="4">
    <source>
        <dbReference type="ARBA" id="ARBA00023004"/>
    </source>
</evidence>
<evidence type="ECO:0000256" key="1">
    <source>
        <dbReference type="ARBA" id="ARBA00010617"/>
    </source>
</evidence>
<dbReference type="PaxDb" id="65489-OBART02G22770.1"/>
<dbReference type="Gramene" id="OBART02G22770.1">
    <property type="protein sequence ID" value="OBART02G22770.1"/>
    <property type="gene ID" value="OBART02G22770"/>
</dbReference>
<name>A0A0D3F754_9ORYZ</name>
<dbReference type="STRING" id="65489.A0A0D3F754"/>
<dbReference type="PRINTS" id="PR00465">
    <property type="entry name" value="EP450IV"/>
</dbReference>
<reference evidence="8" key="2">
    <citation type="submission" date="2015-03" db="UniProtKB">
        <authorList>
            <consortium name="EnsemblPlants"/>
        </authorList>
    </citation>
    <scope>IDENTIFICATION</scope>
</reference>
<dbReference type="eggNOG" id="KOG0157">
    <property type="taxonomic scope" value="Eukaryota"/>
</dbReference>
<reference evidence="8" key="1">
    <citation type="journal article" date="2009" name="Rice">
        <title>De Novo Next Generation Sequencing of Plant Genomes.</title>
        <authorList>
            <person name="Rounsley S."/>
            <person name="Marri P.R."/>
            <person name="Yu Y."/>
            <person name="He R."/>
            <person name="Sisneros N."/>
            <person name="Goicoechea J.L."/>
            <person name="Lee S.J."/>
            <person name="Angelova A."/>
            <person name="Kudrna D."/>
            <person name="Luo M."/>
            <person name="Affourtit J."/>
            <person name="Desany B."/>
            <person name="Knight J."/>
            <person name="Niazi F."/>
            <person name="Egholm M."/>
            <person name="Wing R.A."/>
        </authorList>
    </citation>
    <scope>NUCLEOTIDE SEQUENCE [LARGE SCALE GENOMIC DNA]</scope>
    <source>
        <strain evidence="8">cv. IRGC 105608</strain>
    </source>
</reference>
<keyword evidence="4 5" id="KW-0408">Iron</keyword>
<dbReference type="PROSITE" id="PS00086">
    <property type="entry name" value="CYTOCHROME_P450"/>
    <property type="match status" value="1"/>
</dbReference>
<dbReference type="InterPro" id="IPR002403">
    <property type="entry name" value="Cyt_P450_E_grp-IV"/>
</dbReference>
<keyword evidence="3 6" id="KW-0560">Oxidoreductase</keyword>
<dbReference type="InterPro" id="IPR017972">
    <property type="entry name" value="Cyt_P450_CS"/>
</dbReference>
<dbReference type="Gene3D" id="1.10.630.10">
    <property type="entry name" value="Cytochrome P450"/>
    <property type="match status" value="1"/>
</dbReference>
<dbReference type="SUPFAM" id="SSF48264">
    <property type="entry name" value="Cytochrome P450"/>
    <property type="match status" value="1"/>
</dbReference>
<dbReference type="EnsemblPlants" id="OBART02G22770.1">
    <property type="protein sequence ID" value="OBART02G22770.1"/>
    <property type="gene ID" value="OBART02G22770"/>
</dbReference>
<dbReference type="Proteomes" id="UP000026960">
    <property type="component" value="Chromosome 2"/>
</dbReference>
<evidence type="ECO:0000256" key="5">
    <source>
        <dbReference type="PIRSR" id="PIRSR602403-1"/>
    </source>
</evidence>
<dbReference type="GO" id="GO:0016705">
    <property type="term" value="F:oxidoreductase activity, acting on paired donors, with incorporation or reduction of molecular oxygen"/>
    <property type="evidence" value="ECO:0007669"/>
    <property type="project" value="InterPro"/>
</dbReference>
<evidence type="ECO:0000313" key="8">
    <source>
        <dbReference type="EnsemblPlants" id="OBART02G22770.1"/>
    </source>
</evidence>
<keyword evidence="6" id="KW-0503">Monooxygenase</keyword>
<dbReference type="GO" id="GO:0006629">
    <property type="term" value="P:lipid metabolic process"/>
    <property type="evidence" value="ECO:0007669"/>
    <property type="project" value="UniProtKB-ARBA"/>
</dbReference>
<dbReference type="GO" id="GO:0020037">
    <property type="term" value="F:heme binding"/>
    <property type="evidence" value="ECO:0007669"/>
    <property type="project" value="InterPro"/>
</dbReference>
<dbReference type="GO" id="GO:0004497">
    <property type="term" value="F:monooxygenase activity"/>
    <property type="evidence" value="ECO:0007669"/>
    <property type="project" value="UniProtKB-KW"/>
</dbReference>
<organism evidence="8">
    <name type="scientific">Oryza barthii</name>
    <dbReference type="NCBI Taxonomy" id="65489"/>
    <lineage>
        <taxon>Eukaryota</taxon>
        <taxon>Viridiplantae</taxon>
        <taxon>Streptophyta</taxon>
        <taxon>Embryophyta</taxon>
        <taxon>Tracheophyta</taxon>
        <taxon>Spermatophyta</taxon>
        <taxon>Magnoliopsida</taxon>
        <taxon>Liliopsida</taxon>
        <taxon>Poales</taxon>
        <taxon>Poaceae</taxon>
        <taxon>BOP clade</taxon>
        <taxon>Oryzoideae</taxon>
        <taxon>Oryzeae</taxon>
        <taxon>Oryzinae</taxon>
        <taxon>Oryza</taxon>
    </lineage>
</organism>
<dbReference type="InterPro" id="IPR001128">
    <property type="entry name" value="Cyt_P450"/>
</dbReference>
<comment type="cofactor">
    <cofactor evidence="5">
        <name>heme</name>
        <dbReference type="ChEBI" id="CHEBI:30413"/>
    </cofactor>
</comment>
<comment type="similarity">
    <text evidence="1 6">Belongs to the cytochrome P450 family.</text>
</comment>
<evidence type="ECO:0008006" key="10">
    <source>
        <dbReference type="Google" id="ProtNLM"/>
    </source>
</evidence>
<protein>
    <recommendedName>
        <fullName evidence="10">Cytochrome P450</fullName>
    </recommendedName>
</protein>
<evidence type="ECO:0000256" key="6">
    <source>
        <dbReference type="RuleBase" id="RU000461"/>
    </source>
</evidence>
<keyword evidence="9" id="KW-1185">Reference proteome</keyword>
<evidence type="ECO:0000256" key="3">
    <source>
        <dbReference type="ARBA" id="ARBA00023002"/>
    </source>
</evidence>
<keyword evidence="2 5" id="KW-0479">Metal-binding</keyword>
<evidence type="ECO:0000256" key="7">
    <source>
        <dbReference type="SAM" id="MobiDB-lite"/>
    </source>
</evidence>
<evidence type="ECO:0000313" key="9">
    <source>
        <dbReference type="Proteomes" id="UP000026960"/>
    </source>
</evidence>
<dbReference type="GO" id="GO:0005506">
    <property type="term" value="F:iron ion binding"/>
    <property type="evidence" value="ECO:0007669"/>
    <property type="project" value="InterPro"/>
</dbReference>
<dbReference type="PANTHER" id="PTHR24296">
    <property type="entry name" value="CYTOCHROME P450"/>
    <property type="match status" value="1"/>
</dbReference>
<accession>A0A0D3F754</accession>
<keyword evidence="5 6" id="KW-0349">Heme</keyword>
<dbReference type="HOGENOM" id="CLU_001570_27_6_1"/>
<dbReference type="AlphaFoldDB" id="A0A0D3F754"/>
<evidence type="ECO:0000256" key="2">
    <source>
        <dbReference type="ARBA" id="ARBA00022723"/>
    </source>
</evidence>
<sequence>MDYLHAALTEAMRLYPPVPVDFKEALADDVLPDGTPVRARQRVIYYTYAIGRDPASWGDDAAAFRPERWMRGGAFAGGESPFKYAVFNAGPRLCIGKRFAYTQMKTAAAAVLSRFAVEVVPGQEIKPKLTTTLYMKNGLMVRFRRRPPPPPSPPPRHVVADDDDDDVAAGRHVAVGSCNSNHL</sequence>
<proteinExistence type="inferred from homology"/>
<dbReference type="InterPro" id="IPR036396">
    <property type="entry name" value="Cyt_P450_sf"/>
</dbReference>
<dbReference type="Pfam" id="PF00067">
    <property type="entry name" value="p450"/>
    <property type="match status" value="1"/>
</dbReference>